<dbReference type="EMBL" id="BMAU01021289">
    <property type="protein sequence ID" value="GFY09424.1"/>
    <property type="molecule type" value="Genomic_DNA"/>
</dbReference>
<comment type="caution">
    <text evidence="2">The sequence shown here is derived from an EMBL/GenBank/DDBJ whole genome shotgun (WGS) entry which is preliminary data.</text>
</comment>
<sequence length="104" mass="12292">MQIKPQSPVERNVPKNQPNTIKPKIEIKTAPHRPRKSGPTEYTTDEEDMIIYDVEDEPEPNPQYVLNMNGFTYKGREMVNKPNHSFIKYNFDTPIKNRFSNIKW</sequence>
<reference evidence="2" key="1">
    <citation type="submission" date="2020-08" db="EMBL/GenBank/DDBJ databases">
        <title>Multicomponent nature underlies the extraordinary mechanical properties of spider dragline silk.</title>
        <authorList>
            <person name="Kono N."/>
            <person name="Nakamura H."/>
            <person name="Mori M."/>
            <person name="Yoshida Y."/>
            <person name="Ohtoshi R."/>
            <person name="Malay A.D."/>
            <person name="Moran D.A.P."/>
            <person name="Tomita M."/>
            <person name="Numata K."/>
            <person name="Arakawa K."/>
        </authorList>
    </citation>
    <scope>NUCLEOTIDE SEQUENCE</scope>
</reference>
<name>A0A8X6VE93_TRICX</name>
<keyword evidence="3" id="KW-1185">Reference proteome</keyword>
<accession>A0A8X6VE93</accession>
<feature type="region of interest" description="Disordered" evidence="1">
    <location>
        <begin position="1"/>
        <end position="47"/>
    </location>
</feature>
<evidence type="ECO:0000313" key="3">
    <source>
        <dbReference type="Proteomes" id="UP000887159"/>
    </source>
</evidence>
<proteinExistence type="predicted"/>
<gene>
    <name evidence="2" type="ORF">TNCV_1942341</name>
</gene>
<evidence type="ECO:0000256" key="1">
    <source>
        <dbReference type="SAM" id="MobiDB-lite"/>
    </source>
</evidence>
<dbReference type="Proteomes" id="UP000887159">
    <property type="component" value="Unassembled WGS sequence"/>
</dbReference>
<evidence type="ECO:0000313" key="2">
    <source>
        <dbReference type="EMBL" id="GFY09424.1"/>
    </source>
</evidence>
<organism evidence="2 3">
    <name type="scientific">Trichonephila clavipes</name>
    <name type="common">Golden silk orbweaver</name>
    <name type="synonym">Nephila clavipes</name>
    <dbReference type="NCBI Taxonomy" id="2585209"/>
    <lineage>
        <taxon>Eukaryota</taxon>
        <taxon>Metazoa</taxon>
        <taxon>Ecdysozoa</taxon>
        <taxon>Arthropoda</taxon>
        <taxon>Chelicerata</taxon>
        <taxon>Arachnida</taxon>
        <taxon>Araneae</taxon>
        <taxon>Araneomorphae</taxon>
        <taxon>Entelegynae</taxon>
        <taxon>Araneoidea</taxon>
        <taxon>Nephilidae</taxon>
        <taxon>Trichonephila</taxon>
    </lineage>
</organism>
<protein>
    <submittedName>
        <fullName evidence="2">Uncharacterized protein</fullName>
    </submittedName>
</protein>
<dbReference type="AlphaFoldDB" id="A0A8X6VE93"/>